<name>A0A8C4Q9L8_EPTBU</name>
<dbReference type="InterPro" id="IPR021133">
    <property type="entry name" value="HEAT_type_2"/>
</dbReference>
<feature type="compositionally biased region" description="Basic residues" evidence="4">
    <location>
        <begin position="1"/>
        <end position="19"/>
    </location>
</feature>
<dbReference type="GO" id="GO:0004386">
    <property type="term" value="F:helicase activity"/>
    <property type="evidence" value="ECO:0007669"/>
    <property type="project" value="UniProtKB-KW"/>
</dbReference>
<dbReference type="InterPro" id="IPR011989">
    <property type="entry name" value="ARM-like"/>
</dbReference>
<dbReference type="PANTHER" id="PTHR36498">
    <property type="entry name" value="TATA-BINDING PROTEIN-ASSOCIATED FACTOR 172"/>
    <property type="match status" value="1"/>
</dbReference>
<keyword evidence="1" id="KW-0347">Helicase</keyword>
<keyword evidence="7" id="KW-1185">Reference proteome</keyword>
<sequence length="538" mass="60516">MSSRQKNKAKRLAKLQAKQKSKEHTEAVPPSEAADGEPEEKRLKTCNLMVEQPENEDNAPVEILPERSTLFEESNAWPFESFCEELCNDLFSPSWEIRHGAGTGLREILKFHAQSGGKLVNSTSEEMEEQHQQWLEDLAIRLLCVFALDRFGDFVSDEVVAPVRETCAQTLGVALQFMVIRAVHSTVSVLLQLLHVPQWEVRHGGLLGLKYALAVRQDMMEHLLPRVIPAMVEGLQDQDDDVRSVAAAALVPVADRLLQLQPDKILVIVNTLWDSLLELDDLTASTNSVMTLLSSLLTFPQVQEENAHKSFTILVPRVWPFLYHSSSSVRRAALDTLLATLGSRDTQSCVLWLTPILQDMMRVIYQAAILESNQDICNLIQKVWQQLLSKAPLHYVVAAACPWMGAWLCLMMQPAHLPIEHNMLMELRIKSKERSSGKLRVGQSARETRHEYIAGSESLHEDPATRDYLVMRSRLLAARLLGSLTCCLCDAAVNLPSQEVRPAESFAQLLMFYLNSKSALQRIAVALIFCQWAEHSKV</sequence>
<evidence type="ECO:0000256" key="3">
    <source>
        <dbReference type="PROSITE-ProRule" id="PRU00103"/>
    </source>
</evidence>
<feature type="repeat" description="HEAT" evidence="3">
    <location>
        <begin position="227"/>
        <end position="264"/>
    </location>
</feature>
<dbReference type="Pfam" id="PF12054">
    <property type="entry name" value="DUF3535"/>
    <property type="match status" value="1"/>
</dbReference>
<evidence type="ECO:0000313" key="7">
    <source>
        <dbReference type="Proteomes" id="UP000694388"/>
    </source>
</evidence>
<dbReference type="FunFam" id="1.25.10.10:FF:000101">
    <property type="entry name" value="TATA-binding protein-associated factor 172 isoform X2"/>
    <property type="match status" value="1"/>
</dbReference>
<keyword evidence="2" id="KW-0238">DNA-binding</keyword>
<keyword evidence="1" id="KW-0378">Hydrolase</keyword>
<dbReference type="GO" id="GO:0017025">
    <property type="term" value="F:TBP-class protein binding"/>
    <property type="evidence" value="ECO:0007669"/>
    <property type="project" value="InterPro"/>
</dbReference>
<dbReference type="GO" id="GO:0016887">
    <property type="term" value="F:ATP hydrolysis activity"/>
    <property type="evidence" value="ECO:0007669"/>
    <property type="project" value="InterPro"/>
</dbReference>
<dbReference type="Ensembl" id="ENSEBUT00000012643.1">
    <property type="protein sequence ID" value="ENSEBUP00000012067.1"/>
    <property type="gene ID" value="ENSEBUG00000007710.1"/>
</dbReference>
<organism evidence="6 7">
    <name type="scientific">Eptatretus burgeri</name>
    <name type="common">Inshore hagfish</name>
    <dbReference type="NCBI Taxonomy" id="7764"/>
    <lineage>
        <taxon>Eukaryota</taxon>
        <taxon>Metazoa</taxon>
        <taxon>Chordata</taxon>
        <taxon>Craniata</taxon>
        <taxon>Vertebrata</taxon>
        <taxon>Cyclostomata</taxon>
        <taxon>Myxini</taxon>
        <taxon>Myxiniformes</taxon>
        <taxon>Myxinidae</taxon>
        <taxon>Eptatretinae</taxon>
        <taxon>Eptatretus</taxon>
    </lineage>
</organism>
<dbReference type="GeneTree" id="ENSGT00940000170458"/>
<dbReference type="AlphaFoldDB" id="A0A8C4Q9L8"/>
<proteinExistence type="predicted"/>
<reference evidence="6" key="1">
    <citation type="submission" date="2025-08" db="UniProtKB">
        <authorList>
            <consortium name="Ensembl"/>
        </authorList>
    </citation>
    <scope>IDENTIFICATION</scope>
</reference>
<dbReference type="InterPro" id="IPR044972">
    <property type="entry name" value="Mot1"/>
</dbReference>
<evidence type="ECO:0000259" key="5">
    <source>
        <dbReference type="Pfam" id="PF12054"/>
    </source>
</evidence>
<keyword evidence="1" id="KW-0547">Nucleotide-binding</keyword>
<evidence type="ECO:0000256" key="4">
    <source>
        <dbReference type="SAM" id="MobiDB-lite"/>
    </source>
</evidence>
<evidence type="ECO:0000313" key="6">
    <source>
        <dbReference type="Ensembl" id="ENSEBUP00000012067.1"/>
    </source>
</evidence>
<dbReference type="GO" id="GO:0003677">
    <property type="term" value="F:DNA binding"/>
    <property type="evidence" value="ECO:0007669"/>
    <property type="project" value="UniProtKB-KW"/>
</dbReference>
<dbReference type="PANTHER" id="PTHR36498:SF1">
    <property type="entry name" value="TATA-BINDING PROTEIN-ASSOCIATED FACTOR 172"/>
    <property type="match status" value="1"/>
</dbReference>
<feature type="domain" description="Mot1 central" evidence="5">
    <location>
        <begin position="383"/>
        <end position="536"/>
    </location>
</feature>
<keyword evidence="1" id="KW-0067">ATP-binding</keyword>
<dbReference type="InterPro" id="IPR016024">
    <property type="entry name" value="ARM-type_fold"/>
</dbReference>
<evidence type="ECO:0000256" key="1">
    <source>
        <dbReference type="ARBA" id="ARBA00022806"/>
    </source>
</evidence>
<accession>A0A8C4Q9L8</accession>
<dbReference type="Pfam" id="PF12755">
    <property type="entry name" value="Vac14_Fab1_bd"/>
    <property type="match status" value="1"/>
</dbReference>
<evidence type="ECO:0000256" key="2">
    <source>
        <dbReference type="ARBA" id="ARBA00023125"/>
    </source>
</evidence>
<protein>
    <recommendedName>
        <fullName evidence="5">Mot1 central domain-containing protein</fullName>
    </recommendedName>
</protein>
<dbReference type="InterPro" id="IPR022707">
    <property type="entry name" value="Mot1_central_dom"/>
</dbReference>
<reference evidence="6" key="2">
    <citation type="submission" date="2025-09" db="UniProtKB">
        <authorList>
            <consortium name="Ensembl"/>
        </authorList>
    </citation>
    <scope>IDENTIFICATION</scope>
</reference>
<feature type="region of interest" description="Disordered" evidence="4">
    <location>
        <begin position="1"/>
        <end position="43"/>
    </location>
</feature>
<dbReference type="Proteomes" id="UP000694388">
    <property type="component" value="Unplaced"/>
</dbReference>
<dbReference type="PROSITE" id="PS50077">
    <property type="entry name" value="HEAT_REPEAT"/>
    <property type="match status" value="1"/>
</dbReference>
<dbReference type="SUPFAM" id="SSF48371">
    <property type="entry name" value="ARM repeat"/>
    <property type="match status" value="1"/>
</dbReference>
<dbReference type="Gene3D" id="1.25.10.10">
    <property type="entry name" value="Leucine-rich Repeat Variant"/>
    <property type="match status" value="1"/>
</dbReference>